<feature type="domain" description="SLBB" evidence="16">
    <location>
        <begin position="175"/>
        <end position="247"/>
    </location>
</feature>
<protein>
    <submittedName>
        <fullName evidence="17">Polysaccharide export protein</fullName>
    </submittedName>
</protein>
<proteinExistence type="inferred from homology"/>
<accession>A0ABT0RQX6</accession>
<organism evidence="17 18">
    <name type="scientific">Sphingomonas caseinilyticus</name>
    <dbReference type="NCBI Taxonomy" id="2908205"/>
    <lineage>
        <taxon>Bacteria</taxon>
        <taxon>Pseudomonadati</taxon>
        <taxon>Pseudomonadota</taxon>
        <taxon>Alphaproteobacteria</taxon>
        <taxon>Sphingomonadales</taxon>
        <taxon>Sphingomonadaceae</taxon>
        <taxon>Sphingomonas</taxon>
    </lineage>
</organism>
<dbReference type="PANTHER" id="PTHR33619">
    <property type="entry name" value="POLYSACCHARIDE EXPORT PROTEIN GFCE-RELATED"/>
    <property type="match status" value="1"/>
</dbReference>
<comment type="caution">
    <text evidence="17">The sequence shown here is derived from an EMBL/GenBank/DDBJ whole genome shotgun (WGS) entry which is preliminary data.</text>
</comment>
<name>A0ABT0RQX6_9SPHN</name>
<sequence length="384" mass="40392">MVLASAAALAGCTSFGASGPSSRDIHAASDKSVEGAAVRIVDLDQAVGARLDAANRHTPFSTLFGDLPASGTVIGRGDQLSVQIWEAPPAVLFGTSARVAPSSATSMPNASSNTQSIESLLVDADGSVPIPFAGNVRAAGRTPQQIAEDIRNRLAGKAHDPQVVVTLAQNSTATVSVVGDVKNNSRVPLSPHGERILEVLAGAGGVDDRVDKAMIQITRDGRVASLPLTRIINEPSENIRLQPNDVVTALTKTLSFTVLGASGKNDEIEFEATGITLAQAMGRMGGLKDDRANIRGVFIFRLERPEVVGVTPGDGTPLTREGLVPVIYRIDTARPETLFLAQKFAVRDSDVLYVSTAPITDIQRFMQLLSSLVFPIIGLTQTVL</sequence>
<dbReference type="PANTHER" id="PTHR33619:SF3">
    <property type="entry name" value="POLYSACCHARIDE EXPORT PROTEIN GFCE-RELATED"/>
    <property type="match status" value="1"/>
</dbReference>
<evidence type="ECO:0000259" key="15">
    <source>
        <dbReference type="Pfam" id="PF02563"/>
    </source>
</evidence>
<dbReference type="InterPro" id="IPR003715">
    <property type="entry name" value="Poly_export_N"/>
</dbReference>
<evidence type="ECO:0000259" key="16">
    <source>
        <dbReference type="Pfam" id="PF22461"/>
    </source>
</evidence>
<keyword evidence="11" id="KW-0472">Membrane</keyword>
<dbReference type="RefSeq" id="WP_249902687.1">
    <property type="nucleotide sequence ID" value="NZ_JAMGBA010000001.1"/>
</dbReference>
<dbReference type="Proteomes" id="UP001203410">
    <property type="component" value="Unassembled WGS sequence"/>
</dbReference>
<evidence type="ECO:0000256" key="7">
    <source>
        <dbReference type="ARBA" id="ARBA00022729"/>
    </source>
</evidence>
<dbReference type="EMBL" id="JAMGBA010000001">
    <property type="protein sequence ID" value="MCL6697311.1"/>
    <property type="molecule type" value="Genomic_DNA"/>
</dbReference>
<dbReference type="InterPro" id="IPR049712">
    <property type="entry name" value="Poly_export"/>
</dbReference>
<evidence type="ECO:0000256" key="8">
    <source>
        <dbReference type="ARBA" id="ARBA00023047"/>
    </source>
</evidence>
<evidence type="ECO:0000256" key="11">
    <source>
        <dbReference type="ARBA" id="ARBA00023136"/>
    </source>
</evidence>
<keyword evidence="3" id="KW-0813">Transport</keyword>
<evidence type="ECO:0000256" key="14">
    <source>
        <dbReference type="ARBA" id="ARBA00023288"/>
    </source>
</evidence>
<evidence type="ECO:0000256" key="6">
    <source>
        <dbReference type="ARBA" id="ARBA00022692"/>
    </source>
</evidence>
<dbReference type="Pfam" id="PF22461">
    <property type="entry name" value="SLBB_2"/>
    <property type="match status" value="2"/>
</dbReference>
<dbReference type="Gene3D" id="3.10.560.10">
    <property type="entry name" value="Outer membrane lipoprotein wza domain like"/>
    <property type="match status" value="2"/>
</dbReference>
<feature type="domain" description="Polysaccharide export protein N-terminal" evidence="15">
    <location>
        <begin position="70"/>
        <end position="167"/>
    </location>
</feature>
<evidence type="ECO:0000313" key="18">
    <source>
        <dbReference type="Proteomes" id="UP001203410"/>
    </source>
</evidence>
<comment type="similarity">
    <text evidence="2">Belongs to the BexD/CtrA/VexA family.</text>
</comment>
<evidence type="ECO:0000256" key="3">
    <source>
        <dbReference type="ARBA" id="ARBA00022448"/>
    </source>
</evidence>
<keyword evidence="13" id="KW-0998">Cell outer membrane</keyword>
<keyword evidence="7" id="KW-0732">Signal</keyword>
<keyword evidence="9" id="KW-0406">Ion transport</keyword>
<comment type="subcellular location">
    <subcellularLocation>
        <location evidence="1">Cell outer membrane</location>
        <topology evidence="1">Multi-pass membrane protein</topology>
    </subcellularLocation>
</comment>
<evidence type="ECO:0000313" key="17">
    <source>
        <dbReference type="EMBL" id="MCL6697311.1"/>
    </source>
</evidence>
<evidence type="ECO:0000256" key="12">
    <source>
        <dbReference type="ARBA" id="ARBA00023139"/>
    </source>
</evidence>
<evidence type="ECO:0000256" key="2">
    <source>
        <dbReference type="ARBA" id="ARBA00009450"/>
    </source>
</evidence>
<gene>
    <name evidence="17" type="ORF">LZ496_00705</name>
</gene>
<evidence type="ECO:0000256" key="9">
    <source>
        <dbReference type="ARBA" id="ARBA00023065"/>
    </source>
</evidence>
<keyword evidence="8" id="KW-0625">Polysaccharide transport</keyword>
<feature type="domain" description="SLBB" evidence="16">
    <location>
        <begin position="256"/>
        <end position="354"/>
    </location>
</feature>
<keyword evidence="18" id="KW-1185">Reference proteome</keyword>
<keyword evidence="6" id="KW-0812">Transmembrane</keyword>
<dbReference type="InterPro" id="IPR054765">
    <property type="entry name" value="SLBB_dom"/>
</dbReference>
<keyword evidence="12" id="KW-0564">Palmitate</keyword>
<reference evidence="17 18" key="1">
    <citation type="submission" date="2022-05" db="EMBL/GenBank/DDBJ databases">
        <authorList>
            <person name="Jo J.-H."/>
            <person name="Im W.-T."/>
        </authorList>
    </citation>
    <scope>NUCLEOTIDE SEQUENCE [LARGE SCALE GENOMIC DNA]</scope>
    <source>
        <strain evidence="17 18">NSE70-1</strain>
    </source>
</reference>
<keyword evidence="10" id="KW-0626">Porin</keyword>
<dbReference type="Gene3D" id="3.30.1950.10">
    <property type="entry name" value="wza like domain"/>
    <property type="match status" value="1"/>
</dbReference>
<evidence type="ECO:0000256" key="13">
    <source>
        <dbReference type="ARBA" id="ARBA00023237"/>
    </source>
</evidence>
<evidence type="ECO:0000256" key="4">
    <source>
        <dbReference type="ARBA" id="ARBA00022452"/>
    </source>
</evidence>
<evidence type="ECO:0000256" key="10">
    <source>
        <dbReference type="ARBA" id="ARBA00023114"/>
    </source>
</evidence>
<evidence type="ECO:0000256" key="5">
    <source>
        <dbReference type="ARBA" id="ARBA00022597"/>
    </source>
</evidence>
<dbReference type="Pfam" id="PF02563">
    <property type="entry name" value="Poly_export"/>
    <property type="match status" value="1"/>
</dbReference>
<keyword evidence="5" id="KW-0762">Sugar transport</keyword>
<keyword evidence="4" id="KW-1134">Transmembrane beta strand</keyword>
<evidence type="ECO:0000256" key="1">
    <source>
        <dbReference type="ARBA" id="ARBA00004571"/>
    </source>
</evidence>
<keyword evidence="14" id="KW-0449">Lipoprotein</keyword>